<dbReference type="AlphaFoldDB" id="A0AAX0UEW7"/>
<proteinExistence type="predicted"/>
<comment type="caution">
    <text evidence="1">The sequence shown here is derived from an EMBL/GenBank/DDBJ whole genome shotgun (WGS) entry which is preliminary data.</text>
</comment>
<reference evidence="1 2" key="1">
    <citation type="submission" date="2017-11" db="EMBL/GenBank/DDBJ databases">
        <title>Molecular characterization of Burkholderia pseudomallei and closely related isolates from Vietnam.</title>
        <authorList>
            <person name="Ustinov D.V."/>
            <person name="Antonov A.S."/>
            <person name="Avdusheva E.F."/>
            <person name="Shpak I.M."/>
            <person name="Zakharova I.B."/>
            <person name="Thi L.A."/>
            <person name="Teteryatnikova N."/>
            <person name="Lopasteyskaya Y.A."/>
            <person name="Kuzyutina J.A."/>
            <person name="Ngo T.N."/>
            <person name="Victorov D.V."/>
        </authorList>
    </citation>
    <scope>NUCLEOTIDE SEQUENCE [LARGE SCALE GENOMIC DNA]</scope>
    <source>
        <strain evidence="1 2">V1512</strain>
    </source>
</reference>
<gene>
    <name evidence="1" type="ORF">CWD88_04690</name>
</gene>
<evidence type="ECO:0000313" key="1">
    <source>
        <dbReference type="EMBL" id="PJO67254.1"/>
    </source>
</evidence>
<name>A0AAX0UEW7_BURPE</name>
<accession>A0AAX0UEW7</accession>
<sequence>MAARPSGERIAPAGRCQEKTAVRPVRGLRHKGFGLGCHSRPAKKCMSRLDLCTISQIQPNFGAPQSSHEALATIP</sequence>
<organism evidence="1 2">
    <name type="scientific">Burkholderia pseudomallei</name>
    <name type="common">Pseudomonas pseudomallei</name>
    <dbReference type="NCBI Taxonomy" id="28450"/>
    <lineage>
        <taxon>Bacteria</taxon>
        <taxon>Pseudomonadati</taxon>
        <taxon>Pseudomonadota</taxon>
        <taxon>Betaproteobacteria</taxon>
        <taxon>Burkholderiales</taxon>
        <taxon>Burkholderiaceae</taxon>
        <taxon>Burkholderia</taxon>
        <taxon>pseudomallei group</taxon>
    </lineage>
</organism>
<dbReference type="EMBL" id="PHRB01000003">
    <property type="protein sequence ID" value="PJO67254.1"/>
    <property type="molecule type" value="Genomic_DNA"/>
</dbReference>
<evidence type="ECO:0000313" key="2">
    <source>
        <dbReference type="Proteomes" id="UP000231878"/>
    </source>
</evidence>
<protein>
    <submittedName>
        <fullName evidence="1">Gag protein</fullName>
    </submittedName>
</protein>
<dbReference type="Proteomes" id="UP000231878">
    <property type="component" value="Unassembled WGS sequence"/>
</dbReference>